<feature type="region of interest" description="Disordered" evidence="2">
    <location>
        <begin position="578"/>
        <end position="633"/>
    </location>
</feature>
<dbReference type="PROSITE" id="PS50115">
    <property type="entry name" value="ARFGAP"/>
    <property type="match status" value="1"/>
</dbReference>
<keyword evidence="1" id="KW-0863">Zinc-finger</keyword>
<feature type="compositionally biased region" description="Polar residues" evidence="2">
    <location>
        <begin position="403"/>
        <end position="429"/>
    </location>
</feature>
<dbReference type="RefSeq" id="XP_058307928.1">
    <property type="nucleotide sequence ID" value="XM_058453737.1"/>
</dbReference>
<dbReference type="Proteomes" id="UP001150904">
    <property type="component" value="Unassembled WGS sequence"/>
</dbReference>
<evidence type="ECO:0000256" key="1">
    <source>
        <dbReference type="PROSITE-ProRule" id="PRU00288"/>
    </source>
</evidence>
<keyword evidence="1" id="KW-0862">Zinc</keyword>
<name>A0A9W9MIY6_9EURO</name>
<dbReference type="InterPro" id="IPR037278">
    <property type="entry name" value="ARFGAP/RecO"/>
</dbReference>
<proteinExistence type="predicted"/>
<feature type="compositionally biased region" description="Basic and acidic residues" evidence="2">
    <location>
        <begin position="127"/>
        <end position="165"/>
    </location>
</feature>
<feature type="compositionally biased region" description="Low complexity" evidence="2">
    <location>
        <begin position="470"/>
        <end position="490"/>
    </location>
</feature>
<feature type="domain" description="Arf-GAP" evidence="3">
    <location>
        <begin position="15"/>
        <end position="141"/>
    </location>
</feature>
<evidence type="ECO:0000313" key="4">
    <source>
        <dbReference type="EMBL" id="KAJ5202012.1"/>
    </source>
</evidence>
<dbReference type="GO" id="GO:0005737">
    <property type="term" value="C:cytoplasm"/>
    <property type="evidence" value="ECO:0007669"/>
    <property type="project" value="TreeGrafter"/>
</dbReference>
<dbReference type="Gene3D" id="1.10.220.150">
    <property type="entry name" value="Arf GTPase activating protein"/>
    <property type="match status" value="1"/>
</dbReference>
<dbReference type="OrthoDB" id="10266696at2759"/>
<feature type="region of interest" description="Disordered" evidence="2">
    <location>
        <begin position="276"/>
        <end position="311"/>
    </location>
</feature>
<dbReference type="SMART" id="SM00105">
    <property type="entry name" value="ArfGap"/>
    <property type="match status" value="1"/>
</dbReference>
<feature type="region of interest" description="Disordered" evidence="2">
    <location>
        <begin position="686"/>
        <end position="734"/>
    </location>
</feature>
<dbReference type="CDD" id="cd08204">
    <property type="entry name" value="ArfGap"/>
    <property type="match status" value="1"/>
</dbReference>
<sequence length="734" mass="79679">MPSGISKRQQQRNEKALAELIRTIPGNDRCADCDALTPGWASWNMGIFLCMRCATIHRKLGTHISKVKSLSMDTWTAEQVDSMKSHGNLLMNKIYNPKNIKPPVPTDVDEADSCMERFIRQKYQYRSLEDGKPKPPSREDESYTRNREDSRRQRERERERERDISPEGSPPPLPPKSGKFFGFGLRSSSSTSNLRRFGTKSKASPTSDQRSWSPPPPRKASGLGAPVADVTTDSFEAKMAALREMGFNNDRRNEMVLRGLNENLDKSIETLVRLGEGNGASSRARTPVPVTTTAPAPHATTPNPPKQETTASLNPFDRVVSNPVPQQPLGASYNPFDRPTPTTPASAQLLESSFQNLQVSQPLFPHSTGGYPAQTGLMPQTTYQQPYTPPVTATFTQNTYVSSPQALDNSHNPFFQTAPQQNGLGSQSYPNPGAQQNNPFFNNAAQPQQQQQQTVPQISMPHPPQHANTMPSVSSSSPFGNSPFGSSPFQSQPPQPPPQPNGMSQGSYNPFQHAMGQASQNAGGYPNQFQPPQQQQQFQPQQQQFQQQQHFQPQQPQQLATQPTGRMDKSSILSLYNLAPSQPSSIPPIPEQSQFQPGAGTSPIPPLTNSLNSTPQTQPGSNITTPQPSNGMTFMASRNPFGAATIGSGLAAQAGIGYQQSPGLGIGMGANGTQPSAQGMGMGMGMKPSTQTGPPPSNSAFPRMHMSQPSVDINGLQTGRHSPDAFASLSARYG</sequence>
<dbReference type="InterPro" id="IPR009060">
    <property type="entry name" value="UBA-like_sf"/>
</dbReference>
<evidence type="ECO:0000259" key="3">
    <source>
        <dbReference type="PROSITE" id="PS50115"/>
    </source>
</evidence>
<dbReference type="Pfam" id="PF01412">
    <property type="entry name" value="ArfGap"/>
    <property type="match status" value="1"/>
</dbReference>
<dbReference type="InterPro" id="IPR038508">
    <property type="entry name" value="ArfGAP_dom_sf"/>
</dbReference>
<dbReference type="SUPFAM" id="SSF46934">
    <property type="entry name" value="UBA-like"/>
    <property type="match status" value="1"/>
</dbReference>
<dbReference type="GO" id="GO:0008270">
    <property type="term" value="F:zinc ion binding"/>
    <property type="evidence" value="ECO:0007669"/>
    <property type="project" value="UniProtKB-KW"/>
</dbReference>
<feature type="compositionally biased region" description="Polar residues" evidence="2">
    <location>
        <begin position="201"/>
        <end position="212"/>
    </location>
</feature>
<organism evidence="4 5">
    <name type="scientific">Penicillium cinerascens</name>
    <dbReference type="NCBI Taxonomy" id="70096"/>
    <lineage>
        <taxon>Eukaryota</taxon>
        <taxon>Fungi</taxon>
        <taxon>Dikarya</taxon>
        <taxon>Ascomycota</taxon>
        <taxon>Pezizomycotina</taxon>
        <taxon>Eurotiomycetes</taxon>
        <taxon>Eurotiomycetidae</taxon>
        <taxon>Eurotiales</taxon>
        <taxon>Aspergillaceae</taxon>
        <taxon>Penicillium</taxon>
    </lineage>
</organism>
<gene>
    <name evidence="4" type="ORF">N7498_006675</name>
</gene>
<feature type="region of interest" description="Disordered" evidence="2">
    <location>
        <begin position="125"/>
        <end position="226"/>
    </location>
</feature>
<evidence type="ECO:0000256" key="2">
    <source>
        <dbReference type="SAM" id="MobiDB-lite"/>
    </source>
</evidence>
<reference evidence="4" key="2">
    <citation type="journal article" date="2023" name="IMA Fungus">
        <title>Comparative genomic study of the Penicillium genus elucidates a diverse pangenome and 15 lateral gene transfer events.</title>
        <authorList>
            <person name="Petersen C."/>
            <person name="Sorensen T."/>
            <person name="Nielsen M.R."/>
            <person name="Sondergaard T.E."/>
            <person name="Sorensen J.L."/>
            <person name="Fitzpatrick D.A."/>
            <person name="Frisvad J.C."/>
            <person name="Nielsen K.L."/>
        </authorList>
    </citation>
    <scope>NUCLEOTIDE SEQUENCE</scope>
    <source>
        <strain evidence="4">IBT 15544</strain>
    </source>
</reference>
<dbReference type="GO" id="GO:0005096">
    <property type="term" value="F:GTPase activator activity"/>
    <property type="evidence" value="ECO:0007669"/>
    <property type="project" value="InterPro"/>
</dbReference>
<feature type="compositionally biased region" description="Low complexity" evidence="2">
    <location>
        <begin position="528"/>
        <end position="558"/>
    </location>
</feature>
<dbReference type="FunFam" id="1.10.220.150:FF:000026">
    <property type="entry name" value="GTPase activating protein for Arf, putative"/>
    <property type="match status" value="1"/>
</dbReference>
<feature type="region of interest" description="Disordered" evidence="2">
    <location>
        <begin position="403"/>
        <end position="566"/>
    </location>
</feature>
<accession>A0A9W9MIY6</accession>
<dbReference type="Gene3D" id="1.10.8.10">
    <property type="entry name" value="DNA helicase RuvA subunit, C-terminal domain"/>
    <property type="match status" value="1"/>
</dbReference>
<reference evidence="4" key="1">
    <citation type="submission" date="2022-12" db="EMBL/GenBank/DDBJ databases">
        <authorList>
            <person name="Petersen C."/>
        </authorList>
    </citation>
    <scope>NUCLEOTIDE SEQUENCE</scope>
    <source>
        <strain evidence="4">IBT 15544</strain>
    </source>
</reference>
<comment type="caution">
    <text evidence="4">The sequence shown here is derived from an EMBL/GenBank/DDBJ whole genome shotgun (WGS) entry which is preliminary data.</text>
</comment>
<feature type="compositionally biased region" description="Low complexity" evidence="2">
    <location>
        <begin position="430"/>
        <end position="457"/>
    </location>
</feature>
<feature type="compositionally biased region" description="Pro residues" evidence="2">
    <location>
        <begin position="491"/>
        <end position="500"/>
    </location>
</feature>
<dbReference type="GeneID" id="83181038"/>
<dbReference type="AlphaFoldDB" id="A0A9W9MIY6"/>
<dbReference type="EMBL" id="JAPQKR010000013">
    <property type="protein sequence ID" value="KAJ5202012.1"/>
    <property type="molecule type" value="Genomic_DNA"/>
</dbReference>
<dbReference type="PRINTS" id="PR00405">
    <property type="entry name" value="REVINTRACTNG"/>
</dbReference>
<dbReference type="PANTHER" id="PTHR45705:SF7">
    <property type="entry name" value="ACTIVATING PROTEIN FOR ARF, PUTATIVE (AFU_ORTHOLOGUE AFUA_4G09120)-RELATED"/>
    <property type="match status" value="1"/>
</dbReference>
<feature type="compositionally biased region" description="Low complexity" evidence="2">
    <location>
        <begin position="176"/>
        <end position="196"/>
    </location>
</feature>
<keyword evidence="1" id="KW-0479">Metal-binding</keyword>
<feature type="compositionally biased region" description="Low complexity" evidence="2">
    <location>
        <begin position="286"/>
        <end position="301"/>
    </location>
</feature>
<protein>
    <recommendedName>
        <fullName evidence="3">Arf-GAP domain-containing protein</fullName>
    </recommendedName>
</protein>
<dbReference type="PANTHER" id="PTHR45705">
    <property type="entry name" value="FI20236P1"/>
    <property type="match status" value="1"/>
</dbReference>
<dbReference type="SUPFAM" id="SSF57863">
    <property type="entry name" value="ArfGap/RecO-like zinc finger"/>
    <property type="match status" value="1"/>
</dbReference>
<dbReference type="InterPro" id="IPR001164">
    <property type="entry name" value="ArfGAP_dom"/>
</dbReference>
<keyword evidence="5" id="KW-1185">Reference proteome</keyword>
<feature type="compositionally biased region" description="Polar residues" evidence="2">
    <location>
        <begin position="707"/>
        <end position="720"/>
    </location>
</feature>
<evidence type="ECO:0000313" key="5">
    <source>
        <dbReference type="Proteomes" id="UP001150904"/>
    </source>
</evidence>
<feature type="compositionally biased region" description="Polar residues" evidence="2">
    <location>
        <begin position="607"/>
        <end position="632"/>
    </location>
</feature>
<dbReference type="InterPro" id="IPR051718">
    <property type="entry name" value="ARF_GTPase-activating"/>
</dbReference>